<proteinExistence type="predicted"/>
<dbReference type="GO" id="GO:0008168">
    <property type="term" value="F:methyltransferase activity"/>
    <property type="evidence" value="ECO:0007669"/>
    <property type="project" value="UniProtKB-KW"/>
</dbReference>
<comment type="caution">
    <text evidence="2">The sequence shown here is derived from an EMBL/GenBank/DDBJ whole genome shotgun (WGS) entry which is preliminary data.</text>
</comment>
<dbReference type="Pfam" id="PF13649">
    <property type="entry name" value="Methyltransf_25"/>
    <property type="match status" value="1"/>
</dbReference>
<organism evidence="2 3">
    <name type="scientific">Paenibacillus thalictri</name>
    <dbReference type="NCBI Taxonomy" id="2527873"/>
    <lineage>
        <taxon>Bacteria</taxon>
        <taxon>Bacillati</taxon>
        <taxon>Bacillota</taxon>
        <taxon>Bacilli</taxon>
        <taxon>Bacillales</taxon>
        <taxon>Paenibacillaceae</taxon>
        <taxon>Paenibacillus</taxon>
    </lineage>
</organism>
<dbReference type="OrthoDB" id="9791837at2"/>
<dbReference type="SUPFAM" id="SSF53335">
    <property type="entry name" value="S-adenosyl-L-methionine-dependent methyltransferases"/>
    <property type="match status" value="1"/>
</dbReference>
<evidence type="ECO:0000313" key="2">
    <source>
        <dbReference type="EMBL" id="TBL78967.1"/>
    </source>
</evidence>
<dbReference type="InterPro" id="IPR029063">
    <property type="entry name" value="SAM-dependent_MTases_sf"/>
</dbReference>
<name>A0A4Q9DQQ9_9BACL</name>
<dbReference type="Proteomes" id="UP000293142">
    <property type="component" value="Unassembled WGS sequence"/>
</dbReference>
<accession>A0A4Q9DQQ9</accession>
<keyword evidence="2" id="KW-0808">Transferase</keyword>
<gene>
    <name evidence="2" type="ORF">EYB31_12110</name>
</gene>
<dbReference type="EMBL" id="SIRE01000008">
    <property type="protein sequence ID" value="TBL78967.1"/>
    <property type="molecule type" value="Genomic_DNA"/>
</dbReference>
<dbReference type="RefSeq" id="WP_131013603.1">
    <property type="nucleotide sequence ID" value="NZ_SIRE01000008.1"/>
</dbReference>
<keyword evidence="3" id="KW-1185">Reference proteome</keyword>
<evidence type="ECO:0000259" key="1">
    <source>
        <dbReference type="Pfam" id="PF13649"/>
    </source>
</evidence>
<feature type="domain" description="Methyltransferase" evidence="1">
    <location>
        <begin position="47"/>
        <end position="146"/>
    </location>
</feature>
<dbReference type="PANTHER" id="PTHR43464">
    <property type="entry name" value="METHYLTRANSFERASE"/>
    <property type="match status" value="1"/>
</dbReference>
<sequence length="253" mass="28256">MSVQRFYDDLTEYYHLIYANWDASLRRQGKHLDAIIRAYLPNGDLDVLDAACGIGTQSIGLALSGAYRVTASDLSPASVERAQKEASARGAAVAFSAADMRHVFEHHGRREFDVVLACDNAVPHLPDDGALLHAVAELHRCTKQGGLCLISVRDYSDYPGSGTQVHHYGVREQDGKRYVLLQVWDMSETMYHTDFYVIEDDRFGPPVTRLARGVYYPVTTDRLAAVMQEAGFSDVRRLDEAFFQPILVGVKKE</sequence>
<dbReference type="CDD" id="cd02440">
    <property type="entry name" value="AdoMet_MTases"/>
    <property type="match status" value="1"/>
</dbReference>
<keyword evidence="2" id="KW-0489">Methyltransferase</keyword>
<protein>
    <submittedName>
        <fullName evidence="2">Class I SAM-dependent methyltransferase</fullName>
    </submittedName>
</protein>
<reference evidence="2 3" key="1">
    <citation type="submission" date="2019-02" db="EMBL/GenBank/DDBJ databases">
        <title>Paenibacillus sp. nov., isolated from surface-sterilized tissue of Thalictrum simplex L.</title>
        <authorList>
            <person name="Tuo L."/>
        </authorList>
    </citation>
    <scope>NUCLEOTIDE SEQUENCE [LARGE SCALE GENOMIC DNA]</scope>
    <source>
        <strain evidence="2 3">N2SHLJ1</strain>
    </source>
</reference>
<dbReference type="GO" id="GO:0032259">
    <property type="term" value="P:methylation"/>
    <property type="evidence" value="ECO:0007669"/>
    <property type="project" value="UniProtKB-KW"/>
</dbReference>
<evidence type="ECO:0000313" key="3">
    <source>
        <dbReference type="Proteomes" id="UP000293142"/>
    </source>
</evidence>
<dbReference type="InterPro" id="IPR041698">
    <property type="entry name" value="Methyltransf_25"/>
</dbReference>
<dbReference type="AlphaFoldDB" id="A0A4Q9DQQ9"/>
<dbReference type="Gene3D" id="3.40.50.150">
    <property type="entry name" value="Vaccinia Virus protein VP39"/>
    <property type="match status" value="1"/>
</dbReference>